<proteinExistence type="predicted"/>
<accession>A0A6B2KTR9</accession>
<organism evidence="1 2">
    <name type="scientific">Crenobacter caeni</name>
    <dbReference type="NCBI Taxonomy" id="2705474"/>
    <lineage>
        <taxon>Bacteria</taxon>
        <taxon>Pseudomonadati</taxon>
        <taxon>Pseudomonadota</taxon>
        <taxon>Betaproteobacteria</taxon>
        <taxon>Neisseriales</taxon>
        <taxon>Neisseriaceae</taxon>
        <taxon>Crenobacter</taxon>
    </lineage>
</organism>
<dbReference type="Proteomes" id="UP000482578">
    <property type="component" value="Unassembled WGS sequence"/>
</dbReference>
<keyword evidence="2" id="KW-1185">Reference proteome</keyword>
<evidence type="ECO:0000313" key="1">
    <source>
        <dbReference type="EMBL" id="NDV13548.1"/>
    </source>
</evidence>
<dbReference type="EMBL" id="JAAGAA010000010">
    <property type="protein sequence ID" value="NDV13548.1"/>
    <property type="molecule type" value="Genomic_DNA"/>
</dbReference>
<evidence type="ECO:0008006" key="3">
    <source>
        <dbReference type="Google" id="ProtNLM"/>
    </source>
</evidence>
<dbReference type="AlphaFoldDB" id="A0A6B2KTR9"/>
<comment type="caution">
    <text evidence="1">The sequence shown here is derived from an EMBL/GenBank/DDBJ whole genome shotgun (WGS) entry which is preliminary data.</text>
</comment>
<name>A0A6B2KTR9_9NEIS</name>
<evidence type="ECO:0000313" key="2">
    <source>
        <dbReference type="Proteomes" id="UP000482578"/>
    </source>
</evidence>
<protein>
    <recommendedName>
        <fullName evidence="3">RiboL-PSP-HEPN domain-containing protein</fullName>
    </recommendedName>
</protein>
<reference evidence="1 2" key="1">
    <citation type="submission" date="2020-02" db="EMBL/GenBank/DDBJ databases">
        <authorList>
            <person name="Yang Z."/>
        </authorList>
    </citation>
    <scope>NUCLEOTIDE SEQUENCE [LARGE SCALE GENOMIC DNA]</scope>
    <source>
        <strain evidence="1 2">HX-7-9</strain>
    </source>
</reference>
<gene>
    <name evidence="1" type="ORF">GZH52_12220</name>
</gene>
<sequence length="188" mass="20570">MPNLRARIATLRAKFLDAQLAAERHDPLTFEPDIDNLAAFRLLAHAEFEDYLETKARDGLTSIETAFSNNQKVSGNVSLLVIAISLSKSLRLESPHWSSDVTELLRTARDWINKNNGIKDASFTMLSVFSGKMPDEVDGALSASLSAYGTSRGDVAHKSATRVTTIQAPSVEARAVDALIDELDDYFG</sequence>